<protein>
    <recommendedName>
        <fullName evidence="8">CysZ-like protein</fullName>
    </recommendedName>
</protein>
<accession>A0A7X6JY31</accession>
<dbReference type="EMBL" id="JAAZQQ010000001">
    <property type="protein sequence ID" value="NKX43675.1"/>
    <property type="molecule type" value="Genomic_DNA"/>
</dbReference>
<evidence type="ECO:0008006" key="8">
    <source>
        <dbReference type="Google" id="ProtNLM"/>
    </source>
</evidence>
<evidence type="ECO:0000256" key="5">
    <source>
        <dbReference type="SAM" id="Phobius"/>
    </source>
</evidence>
<feature type="transmembrane region" description="Helical" evidence="5">
    <location>
        <begin position="128"/>
        <end position="146"/>
    </location>
</feature>
<feature type="transmembrane region" description="Helical" evidence="5">
    <location>
        <begin position="191"/>
        <end position="217"/>
    </location>
</feature>
<keyword evidence="3 5" id="KW-1133">Transmembrane helix</keyword>
<keyword evidence="2 5" id="KW-0812">Transmembrane</keyword>
<evidence type="ECO:0000256" key="3">
    <source>
        <dbReference type="ARBA" id="ARBA00022989"/>
    </source>
</evidence>
<evidence type="ECO:0000256" key="4">
    <source>
        <dbReference type="ARBA" id="ARBA00023136"/>
    </source>
</evidence>
<evidence type="ECO:0000256" key="2">
    <source>
        <dbReference type="ARBA" id="ARBA00022692"/>
    </source>
</evidence>
<dbReference type="InterPro" id="IPR059112">
    <property type="entry name" value="CysZ/EI24"/>
</dbReference>
<evidence type="ECO:0000313" key="7">
    <source>
        <dbReference type="Proteomes" id="UP000526408"/>
    </source>
</evidence>
<evidence type="ECO:0000256" key="1">
    <source>
        <dbReference type="ARBA" id="ARBA00004141"/>
    </source>
</evidence>
<dbReference type="RefSeq" id="WP_168622027.1">
    <property type="nucleotide sequence ID" value="NZ_JAAZQQ010000001.1"/>
</dbReference>
<sequence>MIFSAFLKAIGQLSDRRFLGVLALGVGLTLLLLVGFYLAFVTVVGWFVPDAFTLPWIGEITWADTALSWAAVPLFLLLSVVLMVPVASAFMGIFLEQVADAVEDVHYPGLPPARSVGVLEGIADAARFLGLVVAVNLVALIAYLIFAPVAPILFWVVNGILLGREYGQLVALRRSDPAGARAFRKANSGTLFVAGVLMAVPLTIPVVNLLVPILGAATFTHLYHMLSRAGRGRSG</sequence>
<evidence type="ECO:0000313" key="6">
    <source>
        <dbReference type="EMBL" id="NKX43675.1"/>
    </source>
</evidence>
<dbReference type="AlphaFoldDB" id="A0A7X6JY31"/>
<dbReference type="Proteomes" id="UP000526408">
    <property type="component" value="Unassembled WGS sequence"/>
</dbReference>
<organism evidence="6 7">
    <name type="scientific">Roseicyclus persicicus</name>
    <dbReference type="NCBI Taxonomy" id="2650661"/>
    <lineage>
        <taxon>Bacteria</taxon>
        <taxon>Pseudomonadati</taxon>
        <taxon>Pseudomonadota</taxon>
        <taxon>Alphaproteobacteria</taxon>
        <taxon>Rhodobacterales</taxon>
        <taxon>Roseobacteraceae</taxon>
        <taxon>Roseicyclus</taxon>
    </lineage>
</organism>
<feature type="transmembrane region" description="Helical" evidence="5">
    <location>
        <begin position="21"/>
        <end position="48"/>
    </location>
</feature>
<proteinExistence type="predicted"/>
<comment type="caution">
    <text evidence="6">The sequence shown here is derived from an EMBL/GenBank/DDBJ whole genome shotgun (WGS) entry which is preliminary data.</text>
</comment>
<comment type="subcellular location">
    <subcellularLocation>
        <location evidence="1">Membrane</location>
        <topology evidence="1">Multi-pass membrane protein</topology>
    </subcellularLocation>
</comment>
<name>A0A7X6JY31_9RHOB</name>
<feature type="transmembrane region" description="Helical" evidence="5">
    <location>
        <begin position="68"/>
        <end position="95"/>
    </location>
</feature>
<reference evidence="6 7" key="1">
    <citation type="submission" date="2020-04" db="EMBL/GenBank/DDBJ databases">
        <authorList>
            <person name="Yoon J."/>
        </authorList>
    </citation>
    <scope>NUCLEOTIDE SEQUENCE [LARGE SCALE GENOMIC DNA]</scope>
    <source>
        <strain evidence="6 7">KMU-115</strain>
    </source>
</reference>
<dbReference type="Pfam" id="PF07264">
    <property type="entry name" value="EI24"/>
    <property type="match status" value="1"/>
</dbReference>
<keyword evidence="4 5" id="KW-0472">Membrane</keyword>
<keyword evidence="7" id="KW-1185">Reference proteome</keyword>
<gene>
    <name evidence="6" type="ORF">HCU73_03660</name>
</gene>